<comment type="similarity">
    <text evidence="1">Belongs to the TolB family.</text>
</comment>
<evidence type="ECO:0000256" key="2">
    <source>
        <dbReference type="ARBA" id="ARBA00018228"/>
    </source>
</evidence>
<dbReference type="OMA" id="VREPSWG"/>
<dbReference type="Gene3D" id="2.120.10.30">
    <property type="entry name" value="TolB, C-terminal domain"/>
    <property type="match status" value="2"/>
</dbReference>
<dbReference type="Pfam" id="PF07676">
    <property type="entry name" value="PD40"/>
    <property type="match status" value="4"/>
</dbReference>
<evidence type="ECO:0000313" key="4">
    <source>
        <dbReference type="Proteomes" id="UP000031307"/>
    </source>
</evidence>
<organism evidence="3 4">
    <name type="scientific">Parachlamydia acanthamoebae</name>
    <dbReference type="NCBI Taxonomy" id="83552"/>
    <lineage>
        <taxon>Bacteria</taxon>
        <taxon>Pseudomonadati</taxon>
        <taxon>Chlamydiota</taxon>
        <taxon>Chlamydiia</taxon>
        <taxon>Parachlamydiales</taxon>
        <taxon>Parachlamydiaceae</taxon>
        <taxon>Parachlamydia</taxon>
    </lineage>
</organism>
<evidence type="ECO:0000313" key="3">
    <source>
        <dbReference type="EMBL" id="KIA76604.1"/>
    </source>
</evidence>
<dbReference type="PANTHER" id="PTHR36842:SF1">
    <property type="entry name" value="PROTEIN TOLB"/>
    <property type="match status" value="1"/>
</dbReference>
<dbReference type="InterPro" id="IPR011042">
    <property type="entry name" value="6-blade_b-propeller_TolB-like"/>
</dbReference>
<dbReference type="PATRIC" id="fig|83552.4.peg.2251"/>
<dbReference type="RefSeq" id="WP_013925750.1">
    <property type="nucleotide sequence ID" value="NZ_JSAM01000111.1"/>
</dbReference>
<name>A0A0C1EJ67_9BACT</name>
<comment type="caution">
    <text evidence="3">The sequence shown here is derived from an EMBL/GenBank/DDBJ whole genome shotgun (WGS) entry which is preliminary data.</text>
</comment>
<reference evidence="3 4" key="1">
    <citation type="journal article" date="2014" name="Mol. Biol. Evol.">
        <title>Massive expansion of Ubiquitination-related gene families within the Chlamydiae.</title>
        <authorList>
            <person name="Domman D."/>
            <person name="Collingro A."/>
            <person name="Lagkouvardos I."/>
            <person name="Gehre L."/>
            <person name="Weinmaier T."/>
            <person name="Rattei T."/>
            <person name="Subtil A."/>
            <person name="Horn M."/>
        </authorList>
    </citation>
    <scope>NUCLEOTIDE SEQUENCE [LARGE SCALE GENOMIC DNA]</scope>
    <source>
        <strain evidence="3 4">OEW1</strain>
    </source>
</reference>
<accession>A0A0C1EJ67</accession>
<dbReference type="SUPFAM" id="SSF69304">
    <property type="entry name" value="Tricorn protease N-terminal domain"/>
    <property type="match status" value="1"/>
</dbReference>
<evidence type="ECO:0000256" key="1">
    <source>
        <dbReference type="ARBA" id="ARBA00009820"/>
    </source>
</evidence>
<dbReference type="InterPro" id="IPR011659">
    <property type="entry name" value="WD40"/>
</dbReference>
<dbReference type="EMBL" id="JSAM01000111">
    <property type="protein sequence ID" value="KIA76604.1"/>
    <property type="molecule type" value="Genomic_DNA"/>
</dbReference>
<proteinExistence type="inferred from homology"/>
<gene>
    <name evidence="3" type="primary">tolB</name>
    <name evidence="3" type="ORF">DB43_AA00290</name>
</gene>
<dbReference type="PANTHER" id="PTHR36842">
    <property type="entry name" value="PROTEIN TOLB HOMOLOG"/>
    <property type="match status" value="1"/>
</dbReference>
<sequence>MSLKHTSFYLFLFSLLTFQMAIAFEEEKNLVVRLNMDDQLVPIYVAETHSEMSHLEAAYVKKLTSILQFDLNHNGMTYVCSSEKKWNALTKNPLQFTEEQWQNLPFQGIIKLFLNQQYLSGEIALKDSHAIKRFEGLALSGNLNDDRKVMHQIADTLYKALFHQPGIATSRVLYTVKTPDRSTQEKKWISEIWEADYDGYNPRKLTTHKTVGYCVTPSYIPAKPGFSSGSMIYTSYKNGQPKIYVAQVNEGIGRRLNYVRGNQLMPTVSPQRDQIAFICDVGGNPDLFIQPFSIEKGAEGKPRQIFSCGQSVQGTPTFSPDGKKLAFASNKDGSPRVYILDIPKENVLLKDIKPKLITKYSRESTAPSWSPDGTKIAYSSLTQGTRQIWVYDLRKQEEKQITFGSGHKENPSWSPNSKMLIYNCTDSQSNCLYLVGLQNSKPTKVGASEGEKHYPSWGG</sequence>
<dbReference type="Proteomes" id="UP000031307">
    <property type="component" value="Unassembled WGS sequence"/>
</dbReference>
<dbReference type="AlphaFoldDB" id="A0A0C1EJ67"/>
<dbReference type="Gene3D" id="3.40.50.10070">
    <property type="entry name" value="TolB, N-terminal domain"/>
    <property type="match status" value="1"/>
</dbReference>
<dbReference type="NCBIfam" id="NF002183">
    <property type="entry name" value="PRK01029.1"/>
    <property type="match status" value="1"/>
</dbReference>
<protein>
    <recommendedName>
        <fullName evidence="2">Protein TolB homolog</fullName>
    </recommendedName>
</protein>